<reference evidence="1 2" key="1">
    <citation type="submission" date="2019-07" db="EMBL/GenBank/DDBJ databases">
        <title>Whole genome shotgun sequence of Halomonas variabilis NBRC 102410.</title>
        <authorList>
            <person name="Hosoyama A."/>
            <person name="Uohara A."/>
            <person name="Ohji S."/>
            <person name="Ichikawa N."/>
        </authorList>
    </citation>
    <scope>NUCLEOTIDE SEQUENCE [LARGE SCALE GENOMIC DNA]</scope>
    <source>
        <strain evidence="1 2">NBRC 102410</strain>
    </source>
</reference>
<evidence type="ECO:0000313" key="1">
    <source>
        <dbReference type="EMBL" id="GEN29662.1"/>
    </source>
</evidence>
<name>A0A511UWZ2_9GAMM</name>
<dbReference type="AlphaFoldDB" id="A0A511UWZ2"/>
<dbReference type="SUPFAM" id="SSF56059">
    <property type="entry name" value="Glutathione synthetase ATP-binding domain-like"/>
    <property type="match status" value="1"/>
</dbReference>
<dbReference type="OrthoDB" id="9791827at2"/>
<dbReference type="RefSeq" id="WP_146876569.1">
    <property type="nucleotide sequence ID" value="NZ_BJXV01000030.1"/>
</dbReference>
<keyword evidence="2" id="KW-1185">Reference proteome</keyword>
<evidence type="ECO:0000313" key="2">
    <source>
        <dbReference type="Proteomes" id="UP000321303"/>
    </source>
</evidence>
<evidence type="ECO:0008006" key="3">
    <source>
        <dbReference type="Google" id="ProtNLM"/>
    </source>
</evidence>
<dbReference type="Pfam" id="PF14305">
    <property type="entry name" value="ATPgrasp_TupA"/>
    <property type="match status" value="1"/>
</dbReference>
<dbReference type="EMBL" id="BJXV01000030">
    <property type="protein sequence ID" value="GEN29662.1"/>
    <property type="molecule type" value="Genomic_DNA"/>
</dbReference>
<comment type="caution">
    <text evidence="1">The sequence shown here is derived from an EMBL/GenBank/DDBJ whole genome shotgun (WGS) entry which is preliminary data.</text>
</comment>
<dbReference type="Proteomes" id="UP000321303">
    <property type="component" value="Unassembled WGS sequence"/>
</dbReference>
<gene>
    <name evidence="1" type="ORF">HVA01_33080</name>
</gene>
<sequence>MKVVSRIYTALLNPYLGYSMLKYKLVSAYVNKNINNYQDMFDFELKSGFLYTRLRSQVTLGYEPNLFNPKTLNEKLIHRRLFSRDPIWPIVTCKIEVRKWLGEQSYLGLVDLINANVAYSVEEVLSLPIDRPVVVKAAWASGMNLFVSSNEELQQYKDILQEWYDSPYAVGRLIWAANSMKRGFIVEDSIASKDGEMPLDYKFFCFDGKAAFMQITFYESNKPKIMCFSREGKEEKWTYVYPKPNLDFKLDLIKFNLLLEKAEKIAEKFSFIRVDLYFHNGKVYFGELTQTPTSGFGLFTDPEVALELGEKWNYPNIEKLGDKLLDNSEYCGFYEK</sequence>
<proteinExistence type="predicted"/>
<organism evidence="1 2">
    <name type="scientific">Halovibrio variabilis</name>
    <dbReference type="NCBI Taxonomy" id="31910"/>
    <lineage>
        <taxon>Bacteria</taxon>
        <taxon>Pseudomonadati</taxon>
        <taxon>Pseudomonadota</taxon>
        <taxon>Gammaproteobacteria</taxon>
        <taxon>Oceanospirillales</taxon>
        <taxon>Halomonadaceae</taxon>
        <taxon>Halovibrio</taxon>
    </lineage>
</organism>
<protein>
    <recommendedName>
        <fullName evidence="3">Glycosyl transferase</fullName>
    </recommendedName>
</protein>
<accession>A0A511UWZ2</accession>
<dbReference type="InterPro" id="IPR029465">
    <property type="entry name" value="ATPgrasp_TupA"/>
</dbReference>